<evidence type="ECO:0000313" key="2">
    <source>
        <dbReference type="EMBL" id="QUV95464.1"/>
    </source>
</evidence>
<dbReference type="InterPro" id="IPR053188">
    <property type="entry name" value="FkbM_Methyltransferase"/>
</dbReference>
<proteinExistence type="predicted"/>
<organism evidence="2 3">
    <name type="scientific">Chloracidobacterium sp. N</name>
    <dbReference type="NCBI Taxonomy" id="2821540"/>
    <lineage>
        <taxon>Bacteria</taxon>
        <taxon>Pseudomonadati</taxon>
        <taxon>Acidobacteriota</taxon>
        <taxon>Terriglobia</taxon>
        <taxon>Terriglobales</taxon>
        <taxon>Acidobacteriaceae</taxon>
        <taxon>Chloracidobacterium</taxon>
        <taxon>Chloracidobacterium aggregatum</taxon>
    </lineage>
</organism>
<dbReference type="Proteomes" id="UP000677668">
    <property type="component" value="Chromosome 2"/>
</dbReference>
<name>A0ABX8B3G7_9BACT</name>
<evidence type="ECO:0000313" key="3">
    <source>
        <dbReference type="Proteomes" id="UP000677668"/>
    </source>
</evidence>
<dbReference type="Gene3D" id="3.40.50.150">
    <property type="entry name" value="Vaccinia Virus protein VP39"/>
    <property type="match status" value="1"/>
</dbReference>
<dbReference type="EMBL" id="CP072643">
    <property type="protein sequence ID" value="QUV95464.1"/>
    <property type="molecule type" value="Genomic_DNA"/>
</dbReference>
<dbReference type="GO" id="GO:0008168">
    <property type="term" value="F:methyltransferase activity"/>
    <property type="evidence" value="ECO:0007669"/>
    <property type="project" value="UniProtKB-KW"/>
</dbReference>
<keyword evidence="3" id="KW-1185">Reference proteome</keyword>
<dbReference type="GO" id="GO:0032259">
    <property type="term" value="P:methylation"/>
    <property type="evidence" value="ECO:0007669"/>
    <property type="project" value="UniProtKB-KW"/>
</dbReference>
<protein>
    <submittedName>
        <fullName evidence="2">FkbM family methyltransferase</fullName>
    </submittedName>
</protein>
<gene>
    <name evidence="2" type="ORF">J8C05_11510</name>
</gene>
<sequence length="238" mass="25723">MTLLALLTKQTPTPVTILAGPFRGARLILNPAHSKRKILGAYEHVLNPWLKAALRQVDVIWDVGANDGYFTYGCAAAILGQGRRPHIVAFEPGIDDTPSLAEQLTGPAQRWAAAYAGATFEFLPLYVGARNDGVTVTLDAALDARPALAGRAALVKVDVEGAEVDVLDGARRLLTAPVQWLVEVHGEHLLEPVLSRLRAAGRTVDVHPLRPHWLFGPEARTIPTCWVTTRLPSPTSSE</sequence>
<reference evidence="2 3" key="1">
    <citation type="submission" date="2021-03" db="EMBL/GenBank/DDBJ databases">
        <title>Genomic and phenotypic characterization of Chloracidobacterium isolates provides evidence for multiple species.</title>
        <authorList>
            <person name="Saini M.K."/>
            <person name="Costas A.M.G."/>
            <person name="Tank M."/>
            <person name="Bryant D.A."/>
        </authorList>
    </citation>
    <scope>NUCLEOTIDE SEQUENCE [LARGE SCALE GENOMIC DNA]</scope>
    <source>
        <strain evidence="2 3">N</strain>
    </source>
</reference>
<evidence type="ECO:0000259" key="1">
    <source>
        <dbReference type="Pfam" id="PF05050"/>
    </source>
</evidence>
<dbReference type="InterPro" id="IPR006342">
    <property type="entry name" value="FkbM_mtfrase"/>
</dbReference>
<keyword evidence="2" id="KW-0808">Transferase</keyword>
<dbReference type="PANTHER" id="PTHR36973:SF4">
    <property type="entry name" value="NODULATION PROTEIN"/>
    <property type="match status" value="1"/>
</dbReference>
<dbReference type="Pfam" id="PF05050">
    <property type="entry name" value="Methyltransf_21"/>
    <property type="match status" value="1"/>
</dbReference>
<feature type="domain" description="Methyltransferase FkbM" evidence="1">
    <location>
        <begin position="135"/>
        <end position="197"/>
    </location>
</feature>
<accession>A0ABX8B3G7</accession>
<dbReference type="InterPro" id="IPR029063">
    <property type="entry name" value="SAM-dependent_MTases_sf"/>
</dbReference>
<keyword evidence="2" id="KW-0489">Methyltransferase</keyword>
<dbReference type="PANTHER" id="PTHR36973">
    <property type="entry name" value="SLL1456 PROTEIN-RELATED"/>
    <property type="match status" value="1"/>
</dbReference>
<dbReference type="SUPFAM" id="SSF53335">
    <property type="entry name" value="S-adenosyl-L-methionine-dependent methyltransferases"/>
    <property type="match status" value="1"/>
</dbReference>